<dbReference type="HOGENOM" id="CLU_2935822_0_0_9"/>
<keyword evidence="1" id="KW-0812">Transmembrane</keyword>
<evidence type="ECO:0000313" key="2">
    <source>
        <dbReference type="EMBL" id="AYJ39459.1"/>
    </source>
</evidence>
<dbReference type="EMBL" id="SEHH01000082">
    <property type="protein sequence ID" value="TBX40142.1"/>
    <property type="molecule type" value="Genomic_DNA"/>
</dbReference>
<dbReference type="eggNOG" id="ENOG5030AXZ">
    <property type="taxonomic scope" value="Bacteria"/>
</dbReference>
<keyword evidence="1" id="KW-1133">Transmembrane helix</keyword>
<evidence type="ECO:0000313" key="5">
    <source>
        <dbReference type="Proteomes" id="UP000236162"/>
    </source>
</evidence>
<dbReference type="KEGG" id="lpx:ASU28_11580"/>
<evidence type="ECO:0000313" key="6">
    <source>
        <dbReference type="Proteomes" id="UP000277896"/>
    </source>
</evidence>
<feature type="transmembrane region" description="Helical" evidence="1">
    <location>
        <begin position="6"/>
        <end position="39"/>
    </location>
</feature>
<evidence type="ECO:0000256" key="1">
    <source>
        <dbReference type="SAM" id="Phobius"/>
    </source>
</evidence>
<dbReference type="Proteomes" id="UP000236162">
    <property type="component" value="Unassembled WGS sequence"/>
</dbReference>
<dbReference type="RefSeq" id="WP_021730957.1">
    <property type="nucleotide sequence ID" value="NZ_AVAI01000069.1"/>
</dbReference>
<keyword evidence="1" id="KW-0472">Membrane</keyword>
<sequence>MFLIVYCIFAIAVFFWIFGFVKTAIIIGILALGLIAYSFIRREIIRRRLLKQRTVTNKSR</sequence>
<dbReference type="Proteomes" id="UP000277896">
    <property type="component" value="Chromosome"/>
</dbReference>
<reference evidence="2 6" key="2">
    <citation type="submission" date="2018-10" db="EMBL/GenBank/DDBJ databases">
        <title>Genome seuquencing of Lactobacillus species.</title>
        <authorList>
            <person name="Baek C."/>
            <person name="Yi H."/>
        </authorList>
    </citation>
    <scope>NUCLEOTIDE SEQUENCE [LARGE SCALE GENOMIC DNA]</scope>
    <source>
        <strain evidence="2 6">DSM 10667</strain>
    </source>
</reference>
<gene>
    <name evidence="4" type="ORF">EUZ87_11515</name>
    <name evidence="2" type="ORF">LP667_11890</name>
    <name evidence="3" type="ORF">LPPLD21_02329</name>
</gene>
<accession>A0A098R413</accession>
<keyword evidence="5" id="KW-1185">Reference proteome</keyword>
<organism evidence="4 7">
    <name type="scientific">Lactiplantibacillus paraplantarum</name>
    <dbReference type="NCBI Taxonomy" id="60520"/>
    <lineage>
        <taxon>Bacteria</taxon>
        <taxon>Bacillati</taxon>
        <taxon>Bacillota</taxon>
        <taxon>Bacilli</taxon>
        <taxon>Lactobacillales</taxon>
        <taxon>Lactobacillaceae</taxon>
        <taxon>Lactiplantibacillus</taxon>
    </lineage>
</organism>
<reference evidence="4 7" key="3">
    <citation type="submission" date="2019-01" db="EMBL/GenBank/DDBJ databases">
        <title>Draft genome sequence of Lactobacillus paraplantarum OSY-TC318, a Producer of the novel lantibiotic Paraplantaracin TC318.</title>
        <authorList>
            <person name="Hussein W.E."/>
            <person name="Huang E."/>
            <person name="Yousef A.E."/>
        </authorList>
    </citation>
    <scope>NUCLEOTIDE SEQUENCE [LARGE SCALE GENOMIC DNA]</scope>
    <source>
        <strain evidence="4 7">OSY-TC318</strain>
    </source>
</reference>
<dbReference type="AlphaFoldDB" id="A0A098R413"/>
<protein>
    <submittedName>
        <fullName evidence="4">Uncharacterized protein</fullName>
    </submittedName>
</protein>
<evidence type="ECO:0000313" key="7">
    <source>
        <dbReference type="Proteomes" id="UP000292648"/>
    </source>
</evidence>
<dbReference type="EMBL" id="BDOR01000015">
    <property type="protein sequence ID" value="GBF02779.1"/>
    <property type="molecule type" value="Genomic_DNA"/>
</dbReference>
<dbReference type="Proteomes" id="UP000292648">
    <property type="component" value="Unassembled WGS sequence"/>
</dbReference>
<evidence type="ECO:0000313" key="3">
    <source>
        <dbReference type="EMBL" id="GBF02779.1"/>
    </source>
</evidence>
<reference evidence="3 5" key="1">
    <citation type="submission" date="2017-04" db="EMBL/GenBank/DDBJ databases">
        <title>In vitro and in silico characterization of Lactobacillus paraplantarum D2-1, a starter culture for soymilk fermentation.</title>
        <authorList>
            <person name="Endo A."/>
            <person name="Sasaki F."/>
            <person name="Maeno S."/>
            <person name="Kanesaki Y."/>
            <person name="Kubota E."/>
            <person name="Torres G.A."/>
            <person name="Tomita S."/>
            <person name="Nakagawa J."/>
        </authorList>
    </citation>
    <scope>NUCLEOTIDE SEQUENCE [LARGE SCALE GENOMIC DNA]</scope>
    <source>
        <strain evidence="3 5">D2-1</strain>
    </source>
</reference>
<proteinExistence type="predicted"/>
<evidence type="ECO:0000313" key="4">
    <source>
        <dbReference type="EMBL" id="TBX40142.1"/>
    </source>
</evidence>
<name>A0A098R413_9LACO</name>
<dbReference type="EMBL" id="CP032744">
    <property type="protein sequence ID" value="AYJ39459.1"/>
    <property type="molecule type" value="Genomic_DNA"/>
</dbReference>